<dbReference type="Pfam" id="PF00017">
    <property type="entry name" value="SH2"/>
    <property type="match status" value="1"/>
</dbReference>
<feature type="domain" description="SH2" evidence="4">
    <location>
        <begin position="6"/>
        <end position="107"/>
    </location>
</feature>
<keyword evidence="2" id="KW-0597">Phosphoprotein</keyword>
<name>V3V8P2_HELRO</name>
<dbReference type="PANTHER" id="PTHR10872">
    <property type="entry name" value="SH2B ADAPTER PROTEIN"/>
    <property type="match status" value="1"/>
</dbReference>
<dbReference type="OrthoDB" id="10047184at2759"/>
<dbReference type="PROSITE" id="PS50001">
    <property type="entry name" value="SH2"/>
    <property type="match status" value="1"/>
</dbReference>
<evidence type="ECO:0000256" key="2">
    <source>
        <dbReference type="ARBA" id="ARBA00022553"/>
    </source>
</evidence>
<dbReference type="RefSeq" id="XP_009014346.1">
    <property type="nucleotide sequence ID" value="XM_009016098.1"/>
</dbReference>
<accession>V3V8P2</accession>
<feature type="non-terminal residue" evidence="5">
    <location>
        <position position="1"/>
    </location>
</feature>
<comment type="similarity">
    <text evidence="1">Belongs to the SH2B adapter family.</text>
</comment>
<dbReference type="SMART" id="SM00252">
    <property type="entry name" value="SH2"/>
    <property type="match status" value="1"/>
</dbReference>
<dbReference type="InterPro" id="IPR030523">
    <property type="entry name" value="SH2B"/>
</dbReference>
<dbReference type="InterPro" id="IPR000980">
    <property type="entry name" value="SH2"/>
</dbReference>
<dbReference type="SUPFAM" id="SSF55550">
    <property type="entry name" value="SH2 domain"/>
    <property type="match status" value="1"/>
</dbReference>
<dbReference type="OMA" id="QSETRMG"/>
<sequence length="111" mass="12601">LNDCPWFHGMITRMEAARLNNNNNNIPANLQGIFLVRQSETRMGELVLTFNFQSKAKHLRMTLNSGGECHVQHLTFPTIFDMLEHFKVNPIPLETGGLSDVTLTSYVLSQK</sequence>
<dbReference type="HOGENOM" id="CLU_161053_0_0_1"/>
<dbReference type="eggNOG" id="ENOG502QT43">
    <property type="taxonomic scope" value="Eukaryota"/>
</dbReference>
<proteinExistence type="inferred from homology"/>
<dbReference type="Gene3D" id="3.30.505.10">
    <property type="entry name" value="SH2 domain"/>
    <property type="match status" value="1"/>
</dbReference>
<dbReference type="STRING" id="6412.T1EKY4"/>
<feature type="non-terminal residue" evidence="5">
    <location>
        <position position="111"/>
    </location>
</feature>
<dbReference type="PANTHER" id="PTHR10872:SF2">
    <property type="entry name" value="LNK, ISOFORM D"/>
    <property type="match status" value="1"/>
</dbReference>
<evidence type="ECO:0000256" key="3">
    <source>
        <dbReference type="PROSITE-ProRule" id="PRU00191"/>
    </source>
</evidence>
<evidence type="ECO:0000259" key="4">
    <source>
        <dbReference type="PROSITE" id="PS50001"/>
    </source>
</evidence>
<protein>
    <recommendedName>
        <fullName evidence="4">SH2 domain-containing protein</fullName>
    </recommendedName>
</protein>
<dbReference type="PRINTS" id="PR00401">
    <property type="entry name" value="SH2DOMAIN"/>
</dbReference>
<evidence type="ECO:0000313" key="5">
    <source>
        <dbReference type="EMBL" id="ESO07735.1"/>
    </source>
</evidence>
<dbReference type="GeneID" id="20197234"/>
<organism evidence="5">
    <name type="scientific">Helobdella robusta</name>
    <name type="common">Californian leech</name>
    <dbReference type="NCBI Taxonomy" id="6412"/>
    <lineage>
        <taxon>Eukaryota</taxon>
        <taxon>Metazoa</taxon>
        <taxon>Spiralia</taxon>
        <taxon>Lophotrochozoa</taxon>
        <taxon>Annelida</taxon>
        <taxon>Clitellata</taxon>
        <taxon>Hirudinea</taxon>
        <taxon>Rhynchobdellida</taxon>
        <taxon>Glossiphoniidae</taxon>
        <taxon>Helobdella</taxon>
    </lineage>
</organism>
<dbReference type="InterPro" id="IPR036860">
    <property type="entry name" value="SH2_dom_sf"/>
</dbReference>
<keyword evidence="3" id="KW-0727">SH2 domain</keyword>
<dbReference type="EMBL" id="KB096183">
    <property type="protein sequence ID" value="ESO07735.1"/>
    <property type="molecule type" value="Genomic_DNA"/>
</dbReference>
<reference evidence="5" key="1">
    <citation type="journal article" date="2013" name="Nature">
        <title>Insights into bilaterian evolution from three spiralian genomes.</title>
        <authorList>
            <person name="Simakov O."/>
            <person name="Marletaz F."/>
            <person name="Cho S.J."/>
            <person name="Edsinger-Gonzales E."/>
            <person name="Havlak P."/>
            <person name="Hellsten U."/>
            <person name="Kuo D.H."/>
            <person name="Larsson T."/>
            <person name="Lv J."/>
            <person name="Arendt D."/>
            <person name="Savage R."/>
            <person name="Osoegawa K."/>
            <person name="de Jong P."/>
            <person name="Grimwood J."/>
            <person name="Chapman J.A."/>
            <person name="Shapiro H."/>
            <person name="Aerts A."/>
            <person name="Otillar R.P."/>
            <person name="Terry A.Y."/>
            <person name="Boore J.L."/>
            <person name="Grigoriev I.V."/>
            <person name="Lindberg D.R."/>
            <person name="Seaver E.C."/>
            <person name="Weisblat D.A."/>
            <person name="Putnam N.H."/>
            <person name="Rokhsar D.S."/>
        </authorList>
    </citation>
    <scope>NUCLEOTIDE SEQUENCE</scope>
</reference>
<evidence type="ECO:0000256" key="1">
    <source>
        <dbReference type="ARBA" id="ARBA00010220"/>
    </source>
</evidence>
<gene>
    <name evidence="5" type="ORF">HELRODRAFT_152971</name>
</gene>